<dbReference type="PRINTS" id="PR00756">
    <property type="entry name" value="ALADIPTASE"/>
</dbReference>
<comment type="subcellular location">
    <subcellularLocation>
        <location evidence="3">Cytoplasm</location>
    </subcellularLocation>
</comment>
<keyword evidence="13" id="KW-0732">Signal</keyword>
<keyword evidence="16" id="KW-1185">Reference proteome</keyword>
<comment type="similarity">
    <text evidence="4">Belongs to the peptidase M1 family.</text>
</comment>
<evidence type="ECO:0000256" key="10">
    <source>
        <dbReference type="ARBA" id="ARBA00022801"/>
    </source>
</evidence>
<evidence type="ECO:0000256" key="7">
    <source>
        <dbReference type="ARBA" id="ARBA00022490"/>
    </source>
</evidence>
<dbReference type="InterPro" id="IPR045357">
    <property type="entry name" value="Aminopeptidase_N-like_N"/>
</dbReference>
<dbReference type="SMART" id="SM01263">
    <property type="entry name" value="Leuk-A4-hydro_C"/>
    <property type="match status" value="1"/>
</dbReference>
<keyword evidence="9" id="KW-0479">Metal-binding</keyword>
<comment type="catalytic activity">
    <reaction evidence="1">
        <text>Release of an N-terminal amino acid, Xaa-|-Yaa- from a peptide, amide or arylamide. Xaa is preferably Ala, but may be most amino acids including Pro (slow action). When a terminal hydrophobic residue is followed by a prolyl residue, the two may be released as an intact Xaa-Pro dipeptide.</text>
        <dbReference type="EC" id="3.4.11.2"/>
    </reaction>
</comment>
<dbReference type="RefSeq" id="WP_343788139.1">
    <property type="nucleotide sequence ID" value="NZ_BAAAEU010000006.1"/>
</dbReference>
<dbReference type="InterPro" id="IPR038502">
    <property type="entry name" value="M1_LTA-4_hydro/amino_C_sf"/>
</dbReference>
<evidence type="ECO:0000256" key="11">
    <source>
        <dbReference type="ARBA" id="ARBA00022833"/>
    </source>
</evidence>
<evidence type="ECO:0000256" key="2">
    <source>
        <dbReference type="ARBA" id="ARBA00001947"/>
    </source>
</evidence>
<dbReference type="EC" id="3.4.11.2" evidence="5"/>
<dbReference type="InterPro" id="IPR015211">
    <property type="entry name" value="Peptidase_M1_C"/>
</dbReference>
<dbReference type="InterPro" id="IPR014782">
    <property type="entry name" value="Peptidase_M1_dom"/>
</dbReference>
<dbReference type="Pfam" id="PF17900">
    <property type="entry name" value="Peptidase_M1_N"/>
    <property type="match status" value="1"/>
</dbReference>
<dbReference type="InterPro" id="IPR016024">
    <property type="entry name" value="ARM-type_fold"/>
</dbReference>
<dbReference type="SUPFAM" id="SSF55486">
    <property type="entry name" value="Metalloproteases ('zincins'), catalytic domain"/>
    <property type="match status" value="1"/>
</dbReference>
<feature type="signal peptide" evidence="13">
    <location>
        <begin position="1"/>
        <end position="20"/>
    </location>
</feature>
<dbReference type="Gene3D" id="1.10.390.10">
    <property type="entry name" value="Neutral Protease Domain 2"/>
    <property type="match status" value="1"/>
</dbReference>
<keyword evidence="10" id="KW-0378">Hydrolase</keyword>
<dbReference type="CDD" id="cd09599">
    <property type="entry name" value="M1_LTA4H"/>
    <property type="match status" value="1"/>
</dbReference>
<dbReference type="Gene3D" id="3.30.2010.30">
    <property type="match status" value="1"/>
</dbReference>
<evidence type="ECO:0000256" key="3">
    <source>
        <dbReference type="ARBA" id="ARBA00004496"/>
    </source>
</evidence>
<dbReference type="SUPFAM" id="SSF48371">
    <property type="entry name" value="ARM repeat"/>
    <property type="match status" value="1"/>
</dbReference>
<evidence type="ECO:0000259" key="14">
    <source>
        <dbReference type="SMART" id="SM01263"/>
    </source>
</evidence>
<keyword evidence="12" id="KW-0482">Metalloprotease</keyword>
<dbReference type="Pfam" id="PF09127">
    <property type="entry name" value="Leuk-A4-hydro_C"/>
    <property type="match status" value="1"/>
</dbReference>
<evidence type="ECO:0000256" key="4">
    <source>
        <dbReference type="ARBA" id="ARBA00010136"/>
    </source>
</evidence>
<dbReference type="InterPro" id="IPR042097">
    <property type="entry name" value="Aminopeptidase_N-like_N_sf"/>
</dbReference>
<dbReference type="EMBL" id="BAAAEU010000006">
    <property type="protein sequence ID" value="GAA0710506.1"/>
    <property type="molecule type" value="Genomic_DNA"/>
</dbReference>
<dbReference type="InterPro" id="IPR001930">
    <property type="entry name" value="Peptidase_M1"/>
</dbReference>
<keyword evidence="7" id="KW-0963">Cytoplasm</keyword>
<keyword evidence="11" id="KW-0862">Zinc</keyword>
<keyword evidence="8" id="KW-0645">Protease</keyword>
<feature type="domain" description="Peptidase M1 leukotriene A4 hydrolase/aminopeptidase C-terminal" evidence="14">
    <location>
        <begin position="470"/>
        <end position="609"/>
    </location>
</feature>
<dbReference type="InterPro" id="IPR027268">
    <property type="entry name" value="Peptidase_M4/M1_CTD_sf"/>
</dbReference>
<organism evidence="15 16">
    <name type="scientific">Dokdonella soli</name>
    <dbReference type="NCBI Taxonomy" id="529810"/>
    <lineage>
        <taxon>Bacteria</taxon>
        <taxon>Pseudomonadati</taxon>
        <taxon>Pseudomonadota</taxon>
        <taxon>Gammaproteobacteria</taxon>
        <taxon>Lysobacterales</taxon>
        <taxon>Rhodanobacteraceae</taxon>
        <taxon>Dokdonella</taxon>
    </lineage>
</organism>
<dbReference type="Proteomes" id="UP001501523">
    <property type="component" value="Unassembled WGS sequence"/>
</dbReference>
<comment type="cofactor">
    <cofactor evidence="2">
        <name>Zn(2+)</name>
        <dbReference type="ChEBI" id="CHEBI:29105"/>
    </cofactor>
</comment>
<dbReference type="InterPro" id="IPR034015">
    <property type="entry name" value="M1_LTA4H"/>
</dbReference>
<evidence type="ECO:0000256" key="9">
    <source>
        <dbReference type="ARBA" id="ARBA00022723"/>
    </source>
</evidence>
<evidence type="ECO:0000256" key="12">
    <source>
        <dbReference type="ARBA" id="ARBA00023049"/>
    </source>
</evidence>
<accession>A0ABN1IER2</accession>
<evidence type="ECO:0000256" key="5">
    <source>
        <dbReference type="ARBA" id="ARBA00012564"/>
    </source>
</evidence>
<dbReference type="Gene3D" id="1.25.40.320">
    <property type="entry name" value="Peptidase M1, leukotriene A4 hydrolase/aminopeptidase C-terminal domain"/>
    <property type="match status" value="1"/>
</dbReference>
<dbReference type="InterPro" id="IPR049980">
    <property type="entry name" value="LTA4H_cat"/>
</dbReference>
<name>A0ABN1IER2_9GAMM</name>
<dbReference type="Gene3D" id="2.60.40.1730">
    <property type="entry name" value="tricorn interacting facor f3 domain"/>
    <property type="match status" value="1"/>
</dbReference>
<evidence type="ECO:0000256" key="13">
    <source>
        <dbReference type="SAM" id="SignalP"/>
    </source>
</evidence>
<feature type="chain" id="PRO_5046140985" description="Aminopeptidase N" evidence="13">
    <location>
        <begin position="21"/>
        <end position="613"/>
    </location>
</feature>
<evidence type="ECO:0000313" key="15">
    <source>
        <dbReference type="EMBL" id="GAA0710506.1"/>
    </source>
</evidence>
<comment type="caution">
    <text evidence="15">The sequence shown here is derived from an EMBL/GenBank/DDBJ whole genome shotgun (WGS) entry which is preliminary data.</text>
</comment>
<dbReference type="SUPFAM" id="SSF63737">
    <property type="entry name" value="Leukotriene A4 hydrolase N-terminal domain"/>
    <property type="match status" value="1"/>
</dbReference>
<evidence type="ECO:0000256" key="6">
    <source>
        <dbReference type="ARBA" id="ARBA00015611"/>
    </source>
</evidence>
<proteinExistence type="inferred from homology"/>
<sequence>MFLSRLIACSALLFAFDAAAAVDPHSYANTEQVTVRALALDLSVDFGKRELTGAADLTLDWHDKAARELVLDTRDLTIEKIDALDADGSAHAARYTLARRDAIRGSALRIALAAQAPRVRVHYHAASKASGLQWMTPAQTAGKQQPFMYSQSESIHARSWVPLQDTPSVRFTYTARVQVPTALRAVMSADNDAKHALDGDYRFTMDQPIPSYLLAIAIGNLAVRETGPRSAVYAEPSVVEAAAKEFADTEKMIATTEKLYGPYRWGRYDILVLPPSFPFGGMENPRLTFATPTVIVGDKSLVSLVAHELAHSWSGNLVTNASWKHMWLNEGFTTYVENRIVEAVYGKAQADEEFILASDELRREIKDTPKPAQRLVPDVEDADDAGSDFAYVKGAWLLRTLEAKFGREAFDAYLRGYFDHFAFQSITTEQMLTYLAPNLLDKYPGRMSLADVKAWIDEPGIPKDAAMPTSLRFEAIAAARKAWLAGTRKPADIGAKDWNTQEWMYFLDGLPQTVAREKLTTFDAAWHLTGAANAEIARRWYLVAIRNDYQPARAAMAEYMTRIGRRYLVVPLYEALAKTPDGKDFARGVYAKAKPGYHPMTQVSVEKALAKKH</sequence>
<dbReference type="PANTHER" id="PTHR45726">
    <property type="entry name" value="LEUKOTRIENE A-4 HYDROLASE"/>
    <property type="match status" value="1"/>
</dbReference>
<evidence type="ECO:0000256" key="1">
    <source>
        <dbReference type="ARBA" id="ARBA00000098"/>
    </source>
</evidence>
<evidence type="ECO:0000256" key="8">
    <source>
        <dbReference type="ARBA" id="ARBA00022670"/>
    </source>
</evidence>
<gene>
    <name evidence="15" type="ORF">GCM10009105_11690</name>
</gene>
<dbReference type="Pfam" id="PF01433">
    <property type="entry name" value="Peptidase_M1"/>
    <property type="match status" value="1"/>
</dbReference>
<dbReference type="PANTHER" id="PTHR45726:SF3">
    <property type="entry name" value="LEUKOTRIENE A-4 HYDROLASE"/>
    <property type="match status" value="1"/>
</dbReference>
<reference evidence="15 16" key="1">
    <citation type="journal article" date="2019" name="Int. J. Syst. Evol. Microbiol.">
        <title>The Global Catalogue of Microorganisms (GCM) 10K type strain sequencing project: providing services to taxonomists for standard genome sequencing and annotation.</title>
        <authorList>
            <consortium name="The Broad Institute Genomics Platform"/>
            <consortium name="The Broad Institute Genome Sequencing Center for Infectious Disease"/>
            <person name="Wu L."/>
            <person name="Ma J."/>
        </authorList>
    </citation>
    <scope>NUCLEOTIDE SEQUENCE [LARGE SCALE GENOMIC DNA]</scope>
    <source>
        <strain evidence="15 16">JCM 15421</strain>
    </source>
</reference>
<evidence type="ECO:0000313" key="16">
    <source>
        <dbReference type="Proteomes" id="UP001501523"/>
    </source>
</evidence>
<protein>
    <recommendedName>
        <fullName evidence="6">Aminopeptidase N</fullName>
        <ecNumber evidence="5">3.4.11.2</ecNumber>
    </recommendedName>
</protein>